<reference evidence="2 3" key="1">
    <citation type="submission" date="2019-09" db="EMBL/GenBank/DDBJ databases">
        <title>Parvibaculum sedimenti sp. nov., isolated from sediment.</title>
        <authorList>
            <person name="Wang Y."/>
        </authorList>
    </citation>
    <scope>NUCLEOTIDE SEQUENCE [LARGE SCALE GENOMIC DNA]</scope>
    <source>
        <strain evidence="2 3">HXT-9</strain>
    </source>
</reference>
<feature type="signal peptide" evidence="1">
    <location>
        <begin position="1"/>
        <end position="28"/>
    </location>
</feature>
<keyword evidence="1" id="KW-0732">Signal</keyword>
<evidence type="ECO:0008006" key="4">
    <source>
        <dbReference type="Google" id="ProtNLM"/>
    </source>
</evidence>
<sequence>MKHRWLKAVVLMMSVIGGSQTVMVAAHAAVADDVGQIVAAHAADADGGAALRAAFASLISNAANPATAAAEVIASLGGASPAALAAVAGAIDGMDSITPDALAAAIGKVVADGGKGADAISATVLAVAQYFGEDNRKAAGRGLAIAVASLKDLPGMADVAGKIIAQVDASGLDEVKTAYAEEASEIQTAGLNNQTGDTLLAKTTPLTTQSPN</sequence>
<evidence type="ECO:0000313" key="2">
    <source>
        <dbReference type="EMBL" id="KAB7741129.1"/>
    </source>
</evidence>
<organism evidence="2 3">
    <name type="scientific">Parvibaculum sedimenti</name>
    <dbReference type="NCBI Taxonomy" id="2608632"/>
    <lineage>
        <taxon>Bacteria</taxon>
        <taxon>Pseudomonadati</taxon>
        <taxon>Pseudomonadota</taxon>
        <taxon>Alphaproteobacteria</taxon>
        <taxon>Hyphomicrobiales</taxon>
        <taxon>Parvibaculaceae</taxon>
        <taxon>Parvibaculum</taxon>
    </lineage>
</organism>
<proteinExistence type="predicted"/>
<protein>
    <recommendedName>
        <fullName evidence="4">DUF2780 domain-containing protein</fullName>
    </recommendedName>
</protein>
<dbReference type="RefSeq" id="WP_152215102.1">
    <property type="nucleotide sequence ID" value="NZ_WESC01000004.1"/>
</dbReference>
<name>A0A6N6VK15_9HYPH</name>
<dbReference type="Proteomes" id="UP000468901">
    <property type="component" value="Unassembled WGS sequence"/>
</dbReference>
<comment type="caution">
    <text evidence="2">The sequence shown here is derived from an EMBL/GenBank/DDBJ whole genome shotgun (WGS) entry which is preliminary data.</text>
</comment>
<evidence type="ECO:0000313" key="3">
    <source>
        <dbReference type="Proteomes" id="UP000468901"/>
    </source>
</evidence>
<dbReference type="AlphaFoldDB" id="A0A6N6VK15"/>
<accession>A0A6N6VK15</accession>
<gene>
    <name evidence="2" type="ORF">F2P47_05095</name>
</gene>
<feature type="chain" id="PRO_5027096222" description="DUF2780 domain-containing protein" evidence="1">
    <location>
        <begin position="29"/>
        <end position="212"/>
    </location>
</feature>
<dbReference type="EMBL" id="WESC01000004">
    <property type="protein sequence ID" value="KAB7741129.1"/>
    <property type="molecule type" value="Genomic_DNA"/>
</dbReference>
<evidence type="ECO:0000256" key="1">
    <source>
        <dbReference type="SAM" id="SignalP"/>
    </source>
</evidence>
<keyword evidence="3" id="KW-1185">Reference proteome</keyword>